<dbReference type="KEGG" id="mis:MICPUN_74776"/>
<dbReference type="SMART" id="SM00360">
    <property type="entry name" value="RRM"/>
    <property type="match status" value="1"/>
</dbReference>
<dbReference type="eggNOG" id="KOG0108">
    <property type="taxonomic scope" value="Eukaryota"/>
</dbReference>
<dbReference type="Gene3D" id="3.30.70.330">
    <property type="match status" value="1"/>
</dbReference>
<evidence type="ECO:0000256" key="3">
    <source>
        <dbReference type="PROSITE-ProRule" id="PRU00176"/>
    </source>
</evidence>
<dbReference type="AlphaFoldDB" id="C1EDW9"/>
<feature type="non-terminal residue" evidence="5">
    <location>
        <position position="1"/>
    </location>
</feature>
<gene>
    <name evidence="5" type="ORF">MICPUN_74776</name>
</gene>
<dbReference type="PANTHER" id="PTHR23236:SF119">
    <property type="entry name" value="NUCLEAR RNA-BINDING PROTEIN SART-3"/>
    <property type="match status" value="1"/>
</dbReference>
<evidence type="ECO:0000256" key="2">
    <source>
        <dbReference type="ARBA" id="ARBA00022884"/>
    </source>
</evidence>
<evidence type="ECO:0000313" key="6">
    <source>
        <dbReference type="Proteomes" id="UP000002009"/>
    </source>
</evidence>
<name>C1EDW9_MICCC</name>
<dbReference type="STRING" id="296587.C1EDW9"/>
<dbReference type="PROSITE" id="PS50102">
    <property type="entry name" value="RRM"/>
    <property type="match status" value="1"/>
</dbReference>
<accession>C1EDW9</accession>
<dbReference type="InParanoid" id="C1EDW9"/>
<keyword evidence="1" id="KW-0677">Repeat</keyword>
<proteinExistence type="predicted"/>
<dbReference type="Proteomes" id="UP000002009">
    <property type="component" value="Chromosome 11"/>
</dbReference>
<dbReference type="InterPro" id="IPR035979">
    <property type="entry name" value="RBD_domain_sf"/>
</dbReference>
<dbReference type="Pfam" id="PF00076">
    <property type="entry name" value="RRM_1"/>
    <property type="match status" value="1"/>
</dbReference>
<sequence>TAFVKNLPFKCSEDELAAWFDARGGTVTARIVRDKATGRSRGFAYVEFTEEGAVQAAIMRDGEEFQGRAL</sequence>
<keyword evidence="2 3" id="KW-0694">RNA-binding</keyword>
<dbReference type="RefSeq" id="XP_002505178.1">
    <property type="nucleotide sequence ID" value="XM_002505132.1"/>
</dbReference>
<evidence type="ECO:0000313" key="5">
    <source>
        <dbReference type="EMBL" id="ACO66436.1"/>
    </source>
</evidence>
<evidence type="ECO:0000259" key="4">
    <source>
        <dbReference type="PROSITE" id="PS50102"/>
    </source>
</evidence>
<dbReference type="OrthoDB" id="21467at2759"/>
<organism evidence="5 6">
    <name type="scientific">Micromonas commoda (strain RCC299 / NOUM17 / CCMP2709)</name>
    <name type="common">Picoplanktonic green alga</name>
    <dbReference type="NCBI Taxonomy" id="296587"/>
    <lineage>
        <taxon>Eukaryota</taxon>
        <taxon>Viridiplantae</taxon>
        <taxon>Chlorophyta</taxon>
        <taxon>Mamiellophyceae</taxon>
        <taxon>Mamiellales</taxon>
        <taxon>Mamiellaceae</taxon>
        <taxon>Micromonas</taxon>
    </lineage>
</organism>
<dbReference type="InterPro" id="IPR012677">
    <property type="entry name" value="Nucleotide-bd_a/b_plait_sf"/>
</dbReference>
<feature type="non-terminal residue" evidence="5">
    <location>
        <position position="70"/>
    </location>
</feature>
<protein>
    <recommendedName>
        <fullName evidence="4">RRM domain-containing protein</fullName>
    </recommendedName>
</protein>
<dbReference type="PANTHER" id="PTHR23236">
    <property type="entry name" value="EUKARYOTIC TRANSLATION INITIATION FACTOR 4B/4H"/>
    <property type="match status" value="1"/>
</dbReference>
<dbReference type="SUPFAM" id="SSF54928">
    <property type="entry name" value="RNA-binding domain, RBD"/>
    <property type="match status" value="1"/>
</dbReference>
<dbReference type="GO" id="GO:0003723">
    <property type="term" value="F:RNA binding"/>
    <property type="evidence" value="ECO:0007669"/>
    <property type="project" value="UniProtKB-UniRule"/>
</dbReference>
<reference evidence="5 6" key="1">
    <citation type="journal article" date="2009" name="Science">
        <title>Green evolution and dynamic adaptations revealed by genomes of the marine picoeukaryotes Micromonas.</title>
        <authorList>
            <person name="Worden A.Z."/>
            <person name="Lee J.H."/>
            <person name="Mock T."/>
            <person name="Rouze P."/>
            <person name="Simmons M.P."/>
            <person name="Aerts A.L."/>
            <person name="Allen A.E."/>
            <person name="Cuvelier M.L."/>
            <person name="Derelle E."/>
            <person name="Everett M.V."/>
            <person name="Foulon E."/>
            <person name="Grimwood J."/>
            <person name="Gundlach H."/>
            <person name="Henrissat B."/>
            <person name="Napoli C."/>
            <person name="McDonald S.M."/>
            <person name="Parker M.S."/>
            <person name="Rombauts S."/>
            <person name="Salamov A."/>
            <person name="Von Dassow P."/>
            <person name="Badger J.H."/>
            <person name="Coutinho P.M."/>
            <person name="Demir E."/>
            <person name="Dubchak I."/>
            <person name="Gentemann C."/>
            <person name="Eikrem W."/>
            <person name="Gready J.E."/>
            <person name="John U."/>
            <person name="Lanier W."/>
            <person name="Lindquist E.A."/>
            <person name="Lucas S."/>
            <person name="Mayer K.F."/>
            <person name="Moreau H."/>
            <person name="Not F."/>
            <person name="Otillar R."/>
            <person name="Panaud O."/>
            <person name="Pangilinan J."/>
            <person name="Paulsen I."/>
            <person name="Piegu B."/>
            <person name="Poliakov A."/>
            <person name="Robbens S."/>
            <person name="Schmutz J."/>
            <person name="Toulza E."/>
            <person name="Wyss T."/>
            <person name="Zelensky A."/>
            <person name="Zhou K."/>
            <person name="Armbrust E.V."/>
            <person name="Bhattacharya D."/>
            <person name="Goodenough U.W."/>
            <person name="Van de Peer Y."/>
            <person name="Grigoriev I.V."/>
        </authorList>
    </citation>
    <scope>NUCLEOTIDE SEQUENCE [LARGE SCALE GENOMIC DNA]</scope>
    <source>
        <strain evidence="6">RCC299 / NOUM17</strain>
    </source>
</reference>
<keyword evidence="6" id="KW-1185">Reference proteome</keyword>
<evidence type="ECO:0000256" key="1">
    <source>
        <dbReference type="ARBA" id="ARBA00022737"/>
    </source>
</evidence>
<dbReference type="EMBL" id="CP001330">
    <property type="protein sequence ID" value="ACO66436.1"/>
    <property type="molecule type" value="Genomic_DNA"/>
</dbReference>
<dbReference type="InterPro" id="IPR000504">
    <property type="entry name" value="RRM_dom"/>
</dbReference>
<dbReference type="GeneID" id="8247295"/>
<feature type="domain" description="RRM" evidence="4">
    <location>
        <begin position="1"/>
        <end position="70"/>
    </location>
</feature>